<name>A0A2V5HSK9_9EURO</name>
<evidence type="ECO:0000256" key="2">
    <source>
        <dbReference type="SAM" id="Phobius"/>
    </source>
</evidence>
<keyword evidence="4" id="KW-1185">Reference proteome</keyword>
<evidence type="ECO:0000313" key="4">
    <source>
        <dbReference type="Proteomes" id="UP000248817"/>
    </source>
</evidence>
<dbReference type="AlphaFoldDB" id="A0A2V5HSK9"/>
<sequence>MISQPSTRLGRHALASTSHSRLSSSFLPSLFLFLFLFPFYFPFYFPFSSTSSPSPLPNSSNTTDPTIEYKPIQSSPTAKTTHPTPQAPANPTHPPSPKPYDTQPLHQPPTTAPQQEPQEQCRGGDSSPDPALPPRSRPRGLRTATTTTPLQPCYCRKIQGLGNDSGSGALGRHIPASRKLSIFDATDEHDSSDSVELIVGGCKSQQFSKSPCGIPLPLGAWECVLGTRAWNYMEHNEVR</sequence>
<evidence type="ECO:0000313" key="3">
    <source>
        <dbReference type="EMBL" id="PYI27399.1"/>
    </source>
</evidence>
<feature type="compositionally biased region" description="Polar residues" evidence="1">
    <location>
        <begin position="72"/>
        <end position="84"/>
    </location>
</feature>
<proteinExistence type="predicted"/>
<keyword evidence="2" id="KW-0812">Transmembrane</keyword>
<evidence type="ECO:0000256" key="1">
    <source>
        <dbReference type="SAM" id="MobiDB-lite"/>
    </source>
</evidence>
<dbReference type="Proteomes" id="UP000248817">
    <property type="component" value="Unassembled WGS sequence"/>
</dbReference>
<feature type="compositionally biased region" description="Pro residues" evidence="1">
    <location>
        <begin position="85"/>
        <end position="98"/>
    </location>
</feature>
<organism evidence="3 4">
    <name type="scientific">Aspergillus indologenus CBS 114.80</name>
    <dbReference type="NCBI Taxonomy" id="1450541"/>
    <lineage>
        <taxon>Eukaryota</taxon>
        <taxon>Fungi</taxon>
        <taxon>Dikarya</taxon>
        <taxon>Ascomycota</taxon>
        <taxon>Pezizomycotina</taxon>
        <taxon>Eurotiomycetes</taxon>
        <taxon>Eurotiomycetidae</taxon>
        <taxon>Eurotiales</taxon>
        <taxon>Aspergillaceae</taxon>
        <taxon>Aspergillus</taxon>
        <taxon>Aspergillus subgen. Circumdati</taxon>
    </lineage>
</organism>
<dbReference type="EMBL" id="KZ825571">
    <property type="protein sequence ID" value="PYI27399.1"/>
    <property type="molecule type" value="Genomic_DNA"/>
</dbReference>
<accession>A0A2V5HSK9</accession>
<feature type="compositionally biased region" description="Low complexity" evidence="1">
    <location>
        <begin position="50"/>
        <end position="62"/>
    </location>
</feature>
<feature type="transmembrane region" description="Helical" evidence="2">
    <location>
        <begin position="26"/>
        <end position="45"/>
    </location>
</feature>
<gene>
    <name evidence="3" type="ORF">BP00DRAFT_23311</name>
</gene>
<reference evidence="3 4" key="1">
    <citation type="submission" date="2018-02" db="EMBL/GenBank/DDBJ databases">
        <title>The genomes of Aspergillus section Nigri reveals drivers in fungal speciation.</title>
        <authorList>
            <consortium name="DOE Joint Genome Institute"/>
            <person name="Vesth T.C."/>
            <person name="Nybo J."/>
            <person name="Theobald S."/>
            <person name="Brandl J."/>
            <person name="Frisvad J.C."/>
            <person name="Nielsen K.F."/>
            <person name="Lyhne E.K."/>
            <person name="Kogle M.E."/>
            <person name="Kuo A."/>
            <person name="Riley R."/>
            <person name="Clum A."/>
            <person name="Nolan M."/>
            <person name="Lipzen A."/>
            <person name="Salamov A."/>
            <person name="Henrissat B."/>
            <person name="Wiebenga A."/>
            <person name="De vries R.P."/>
            <person name="Grigoriev I.V."/>
            <person name="Mortensen U.H."/>
            <person name="Andersen M.R."/>
            <person name="Baker S.E."/>
        </authorList>
    </citation>
    <scope>NUCLEOTIDE SEQUENCE [LARGE SCALE GENOMIC DNA]</scope>
    <source>
        <strain evidence="3 4">CBS 114.80</strain>
    </source>
</reference>
<keyword evidence="2" id="KW-1133">Transmembrane helix</keyword>
<keyword evidence="2" id="KW-0472">Membrane</keyword>
<protein>
    <submittedName>
        <fullName evidence="3">Uncharacterized protein</fullName>
    </submittedName>
</protein>
<feature type="region of interest" description="Disordered" evidence="1">
    <location>
        <begin position="50"/>
        <end position="148"/>
    </location>
</feature>